<feature type="compositionally biased region" description="Low complexity" evidence="1">
    <location>
        <begin position="236"/>
        <end position="255"/>
    </location>
</feature>
<comment type="caution">
    <text evidence="5">The sequence shown here is derived from an EMBL/GenBank/DDBJ whole genome shotgun (WGS) entry which is preliminary data.</text>
</comment>
<gene>
    <name evidence="5" type="ORF">DGAL_LOCUS5786</name>
</gene>
<feature type="region of interest" description="Disordered" evidence="1">
    <location>
        <begin position="424"/>
        <end position="447"/>
    </location>
</feature>
<proteinExistence type="predicted"/>
<dbReference type="Pfam" id="PF03067">
    <property type="entry name" value="LPMO_10"/>
    <property type="match status" value="1"/>
</dbReference>
<evidence type="ECO:0000313" key="5">
    <source>
        <dbReference type="EMBL" id="CAH0103251.1"/>
    </source>
</evidence>
<reference evidence="5" key="1">
    <citation type="submission" date="2021-11" db="EMBL/GenBank/DDBJ databases">
        <authorList>
            <person name="Schell T."/>
        </authorList>
    </citation>
    <scope>NUCLEOTIDE SEQUENCE</scope>
    <source>
        <strain evidence="5">M5</strain>
    </source>
</reference>
<keyword evidence="3" id="KW-0732">Signal</keyword>
<feature type="transmembrane region" description="Helical" evidence="2">
    <location>
        <begin position="314"/>
        <end position="340"/>
    </location>
</feature>
<dbReference type="InterPro" id="IPR004302">
    <property type="entry name" value="Cellulose/chitin-bd_N"/>
</dbReference>
<keyword evidence="6" id="KW-1185">Reference proteome</keyword>
<feature type="compositionally biased region" description="Low complexity" evidence="1">
    <location>
        <begin position="264"/>
        <end position="296"/>
    </location>
</feature>
<name>A0A8J2RN68_9CRUS</name>
<feature type="domain" description="Chitin-binding type-4" evidence="4">
    <location>
        <begin position="31"/>
        <end position="225"/>
    </location>
</feature>
<keyword evidence="2" id="KW-1133">Transmembrane helix</keyword>
<keyword evidence="2" id="KW-0472">Membrane</keyword>
<evidence type="ECO:0000256" key="1">
    <source>
        <dbReference type="SAM" id="MobiDB-lite"/>
    </source>
</evidence>
<feature type="chain" id="PRO_5035224581" description="Chitin-binding type-4 domain-containing protein" evidence="3">
    <location>
        <begin position="31"/>
        <end position="447"/>
    </location>
</feature>
<accession>A0A8J2RN68</accession>
<feature type="region of interest" description="Disordered" evidence="1">
    <location>
        <begin position="233"/>
        <end position="296"/>
    </location>
</feature>
<dbReference type="OrthoDB" id="64893at2759"/>
<evidence type="ECO:0000256" key="3">
    <source>
        <dbReference type="SAM" id="SignalP"/>
    </source>
</evidence>
<organism evidence="5 6">
    <name type="scientific">Daphnia galeata</name>
    <dbReference type="NCBI Taxonomy" id="27404"/>
    <lineage>
        <taxon>Eukaryota</taxon>
        <taxon>Metazoa</taxon>
        <taxon>Ecdysozoa</taxon>
        <taxon>Arthropoda</taxon>
        <taxon>Crustacea</taxon>
        <taxon>Branchiopoda</taxon>
        <taxon>Diplostraca</taxon>
        <taxon>Cladocera</taxon>
        <taxon>Anomopoda</taxon>
        <taxon>Daphniidae</taxon>
        <taxon>Daphnia</taxon>
    </lineage>
</organism>
<protein>
    <recommendedName>
        <fullName evidence="4">Chitin-binding type-4 domain-containing protein</fullName>
    </recommendedName>
</protein>
<dbReference type="EMBL" id="CAKKLH010000105">
    <property type="protein sequence ID" value="CAH0103251.1"/>
    <property type="molecule type" value="Genomic_DNA"/>
</dbReference>
<evidence type="ECO:0000256" key="2">
    <source>
        <dbReference type="SAM" id="Phobius"/>
    </source>
</evidence>
<feature type="signal peptide" evidence="3">
    <location>
        <begin position="1"/>
        <end position="30"/>
    </location>
</feature>
<evidence type="ECO:0000259" key="4">
    <source>
        <dbReference type="Pfam" id="PF03067"/>
    </source>
</evidence>
<dbReference type="AlphaFoldDB" id="A0A8J2RN68"/>
<dbReference type="Proteomes" id="UP000789390">
    <property type="component" value="Unassembled WGS sequence"/>
</dbReference>
<sequence length="447" mass="49922">MQQHQVHRLRRRGLMLLAIFLSIGVTRVQGHGRLVEPPSRSSAWRYGFSTEKDYNDSESYCGGWTRQHQRNGGKCGVCGDAWDLPQPRAHEHGGRYGQGVIVRTYKMNTDIEIGIELTANHQGYFEFRLCEHNLAKQPETDECFDRHLLQRADAEANDTLSHRYFPGTGNNIVFRSIYKLPEGLTCNQCVLQWRYVAGNNWGKCPNGTEKVGCGPQEHFFGCADIKITQDGVPDSTTVAPKTTTTATLKPRTRGTVTSRYSRPTKTTESFTSTMSTSSVQNGSSTTTTTTTTTPKTPEWDQPVYYYNYFNPGTYIGIIITLATLLFAIICISGTILYFYYFHQIVKNFIGEQWRHLRNRVDPSERKAPLKLPASVFAQQEPPQISSSGDIKPPVPPRAIRRTAGDLRLLSLTISEPLDVTINGISVPRDGVSPTASGEVEENNSSSA</sequence>
<evidence type="ECO:0000313" key="6">
    <source>
        <dbReference type="Proteomes" id="UP000789390"/>
    </source>
</evidence>
<keyword evidence="2" id="KW-0812">Transmembrane</keyword>